<dbReference type="AlphaFoldDB" id="A0ABD3GJU5"/>
<gene>
    <name evidence="4" type="ORF">R1sor_021907</name>
</gene>
<protein>
    <recommendedName>
        <fullName evidence="3">VWFA domain-containing protein</fullName>
    </recommendedName>
</protein>
<evidence type="ECO:0000256" key="1">
    <source>
        <dbReference type="SAM" id="Phobius"/>
    </source>
</evidence>
<keyword evidence="5" id="KW-1185">Reference proteome</keyword>
<feature type="domain" description="VWFA" evidence="3">
    <location>
        <begin position="203"/>
        <end position="393"/>
    </location>
</feature>
<name>A0ABD3GJU5_9MARC</name>
<dbReference type="Gene3D" id="3.40.50.410">
    <property type="entry name" value="von Willebrand factor, type A domain"/>
    <property type="match status" value="1"/>
</dbReference>
<dbReference type="InterPro" id="IPR051173">
    <property type="entry name" value="Ca_channel_alpha-2/delta"/>
</dbReference>
<keyword evidence="1" id="KW-1133">Transmembrane helix</keyword>
<keyword evidence="1" id="KW-0472">Membrane</keyword>
<dbReference type="InterPro" id="IPR036465">
    <property type="entry name" value="vWFA_dom_sf"/>
</dbReference>
<organism evidence="4 5">
    <name type="scientific">Riccia sorocarpa</name>
    <dbReference type="NCBI Taxonomy" id="122646"/>
    <lineage>
        <taxon>Eukaryota</taxon>
        <taxon>Viridiplantae</taxon>
        <taxon>Streptophyta</taxon>
        <taxon>Embryophyta</taxon>
        <taxon>Marchantiophyta</taxon>
        <taxon>Marchantiopsida</taxon>
        <taxon>Marchantiidae</taxon>
        <taxon>Marchantiales</taxon>
        <taxon>Ricciaceae</taxon>
        <taxon>Riccia</taxon>
    </lineage>
</organism>
<dbReference type="InterPro" id="IPR002035">
    <property type="entry name" value="VWF_A"/>
</dbReference>
<dbReference type="Proteomes" id="UP001633002">
    <property type="component" value="Unassembled WGS sequence"/>
</dbReference>
<keyword evidence="2" id="KW-0732">Signal</keyword>
<feature type="signal peptide" evidence="2">
    <location>
        <begin position="1"/>
        <end position="19"/>
    </location>
</feature>
<evidence type="ECO:0000313" key="5">
    <source>
        <dbReference type="Proteomes" id="UP001633002"/>
    </source>
</evidence>
<dbReference type="SUPFAM" id="SSF53300">
    <property type="entry name" value="vWA-like"/>
    <property type="match status" value="1"/>
</dbReference>
<comment type="caution">
    <text evidence="4">The sequence shown here is derived from an EMBL/GenBank/DDBJ whole genome shotgun (WGS) entry which is preliminary data.</text>
</comment>
<reference evidence="4 5" key="1">
    <citation type="submission" date="2024-09" db="EMBL/GenBank/DDBJ databases">
        <title>Chromosome-scale assembly of Riccia sorocarpa.</title>
        <authorList>
            <person name="Paukszto L."/>
        </authorList>
    </citation>
    <scope>NUCLEOTIDE SEQUENCE [LARGE SCALE GENOMIC DNA]</scope>
    <source>
        <strain evidence="4">LP-2024</strain>
        <tissue evidence="4">Aerial parts of the thallus</tissue>
    </source>
</reference>
<accession>A0ABD3GJU5</accession>
<evidence type="ECO:0000259" key="3">
    <source>
        <dbReference type="PROSITE" id="PS50234"/>
    </source>
</evidence>
<evidence type="ECO:0000313" key="4">
    <source>
        <dbReference type="EMBL" id="KAL3678951.1"/>
    </source>
</evidence>
<feature type="transmembrane region" description="Helical" evidence="1">
    <location>
        <begin position="533"/>
        <end position="554"/>
    </location>
</feature>
<evidence type="ECO:0000256" key="2">
    <source>
        <dbReference type="SAM" id="SignalP"/>
    </source>
</evidence>
<dbReference type="PANTHER" id="PTHR10166:SF37">
    <property type="entry name" value="STOLID, ISOFORM H"/>
    <property type="match status" value="1"/>
</dbReference>
<sequence>MGLGAILLGLIAGPLDSNAQLQAPAQSPQVEGNRGDAYLKMMEDAVIKLASSVSETYNSVSCSDYEACVCTQDECRPLEGQLQCANISHNGRCNEYLQDIGCPSLRVSMLKSSVAYPRNDPTSIYTLDPAQARTICGTTKLDPVFRELFHQSQYHAEYYIGFPDGTRRSFPGREQEDQADKTCASYDARRRPWYSAAISNNTHLVILLDTRKEPLGPEYTEQSNTLDVFKDYATQLLDTVYYGDLVNAVTFSSKAQALEPKSIEVLFNESDPQRHVELDSLRTKLTNALPETGDSQSNLTAGLQEALRLFDPAANMKNIVLFTSGDISYDDLNLNATLKQLSDNLIRLFVFSLNSKGDTLDRVAAAATGFHIILNPPVSQNPLYRMRAYFSYVAVLHDKLRTTNPPFWTPSYQDYYDIGKIITVIYPAFTQNEPRKFLGVAAIDILYNEIEDILSDFQGALKDREESTSGVRVIGPDLFNSIQLPDFNESCGESFTEKALCEGNIPRTGQNFLDRTCCRRCGGNPDSQRWKTIVIVVGAVFGGLVFVAIGLALLKHFCWDPNRITVDTAATESDISSSGPYAPRGSKIAETPLMKMHKSTIPSEVRQTIQQLAAGTVEFSSNGR</sequence>
<dbReference type="CDD" id="cd00198">
    <property type="entry name" value="vWFA"/>
    <property type="match status" value="1"/>
</dbReference>
<dbReference type="PANTHER" id="PTHR10166">
    <property type="entry name" value="VOLTAGE-DEPENDENT CALCIUM CHANNEL SUBUNIT ALPHA-2/DELTA-RELATED"/>
    <property type="match status" value="1"/>
</dbReference>
<keyword evidence="1" id="KW-0812">Transmembrane</keyword>
<proteinExistence type="predicted"/>
<dbReference type="PROSITE" id="PS50234">
    <property type="entry name" value="VWFA"/>
    <property type="match status" value="1"/>
</dbReference>
<feature type="chain" id="PRO_5044893870" description="VWFA domain-containing protein" evidence="2">
    <location>
        <begin position="20"/>
        <end position="624"/>
    </location>
</feature>
<dbReference type="EMBL" id="JBJQOH010000007">
    <property type="protein sequence ID" value="KAL3678951.1"/>
    <property type="molecule type" value="Genomic_DNA"/>
</dbReference>